<proteinExistence type="predicted"/>
<evidence type="ECO:0000256" key="6">
    <source>
        <dbReference type="SAM" id="MobiDB-lite"/>
    </source>
</evidence>
<evidence type="ECO:0000313" key="9">
    <source>
        <dbReference type="Proteomes" id="UP000193963"/>
    </source>
</evidence>
<keyword evidence="4" id="KW-0249">Electron transport</keyword>
<dbReference type="CDD" id="cd00730">
    <property type="entry name" value="rubredoxin"/>
    <property type="match status" value="1"/>
</dbReference>
<evidence type="ECO:0000256" key="5">
    <source>
        <dbReference type="ARBA" id="ARBA00023004"/>
    </source>
</evidence>
<feature type="compositionally biased region" description="Low complexity" evidence="6">
    <location>
        <begin position="271"/>
        <end position="292"/>
    </location>
</feature>
<dbReference type="PRINTS" id="PR00163">
    <property type="entry name" value="RUBREDOXIN"/>
</dbReference>
<keyword evidence="9" id="KW-1185">Reference proteome</keyword>
<dbReference type="AlphaFoldDB" id="A0A1X6ZAA2"/>
<evidence type="ECO:0000259" key="7">
    <source>
        <dbReference type="PROSITE" id="PS50903"/>
    </source>
</evidence>
<dbReference type="GO" id="GO:0043448">
    <property type="term" value="P:alkane catabolic process"/>
    <property type="evidence" value="ECO:0007669"/>
    <property type="project" value="TreeGrafter"/>
</dbReference>
<dbReference type="Pfam" id="PF00301">
    <property type="entry name" value="Rubredoxin"/>
    <property type="match status" value="1"/>
</dbReference>
<gene>
    <name evidence="8" type="primary">hrb</name>
    <name evidence="8" type="ORF">PSM7751_02114</name>
</gene>
<reference evidence="8 9" key="1">
    <citation type="submission" date="2017-03" db="EMBL/GenBank/DDBJ databases">
        <authorList>
            <person name="Afonso C.L."/>
            <person name="Miller P.J."/>
            <person name="Scott M.A."/>
            <person name="Spackman E."/>
            <person name="Goraichik I."/>
            <person name="Dimitrov K.M."/>
            <person name="Suarez D.L."/>
            <person name="Swayne D.E."/>
        </authorList>
    </citation>
    <scope>NUCLEOTIDE SEQUENCE [LARGE SCALE GENOMIC DNA]</scope>
    <source>
        <strain evidence="8 9">CECT 7751</strain>
    </source>
</reference>
<dbReference type="InterPro" id="IPR038530">
    <property type="entry name" value="NiFe-hyd_HybE_sf"/>
</dbReference>
<accession>A0A1X6ZAA2</accession>
<evidence type="ECO:0000256" key="3">
    <source>
        <dbReference type="ARBA" id="ARBA00022723"/>
    </source>
</evidence>
<dbReference type="InterPro" id="IPR024934">
    <property type="entry name" value="Rubredoxin-like_dom"/>
</dbReference>
<comment type="cofactor">
    <cofactor evidence="1">
        <name>Fe(3+)</name>
        <dbReference type="ChEBI" id="CHEBI:29034"/>
    </cofactor>
</comment>
<name>A0A1X6ZAA2_9RHOB</name>
<dbReference type="InterPro" id="IPR024935">
    <property type="entry name" value="Rubredoxin_dom"/>
</dbReference>
<evidence type="ECO:0000256" key="4">
    <source>
        <dbReference type="ARBA" id="ARBA00022982"/>
    </source>
</evidence>
<dbReference type="Gene3D" id="3.30.1460.40">
    <property type="entry name" value="[NiFe]-hydrogenase assembly chaperone, HybE"/>
    <property type="match status" value="1"/>
</dbReference>
<dbReference type="RefSeq" id="WP_085888180.1">
    <property type="nucleotide sequence ID" value="NZ_FWFN01000004.1"/>
</dbReference>
<dbReference type="Proteomes" id="UP000193963">
    <property type="component" value="Unassembled WGS sequence"/>
</dbReference>
<keyword evidence="2" id="KW-0813">Transport</keyword>
<protein>
    <submittedName>
        <fullName evidence="8">High molecular weight rubredoxin</fullName>
    </submittedName>
</protein>
<dbReference type="Gene3D" id="2.20.28.10">
    <property type="match status" value="1"/>
</dbReference>
<keyword evidence="5" id="KW-0408">Iron</keyword>
<dbReference type="PANTHER" id="PTHR47627">
    <property type="entry name" value="RUBREDOXIN"/>
    <property type="match status" value="1"/>
</dbReference>
<dbReference type="InterPro" id="IPR023994">
    <property type="entry name" value="NiFe-hyd_HybE"/>
</dbReference>
<dbReference type="SUPFAM" id="SSF57802">
    <property type="entry name" value="Rubredoxin-like"/>
    <property type="match status" value="1"/>
</dbReference>
<evidence type="ECO:0000256" key="1">
    <source>
        <dbReference type="ARBA" id="ARBA00001965"/>
    </source>
</evidence>
<dbReference type="OrthoDB" id="9808980at2"/>
<organism evidence="8 9">
    <name type="scientific">Pseudooceanicola marinus</name>
    <dbReference type="NCBI Taxonomy" id="396013"/>
    <lineage>
        <taxon>Bacteria</taxon>
        <taxon>Pseudomonadati</taxon>
        <taxon>Pseudomonadota</taxon>
        <taxon>Alphaproteobacteria</taxon>
        <taxon>Rhodobacterales</taxon>
        <taxon>Paracoccaceae</taxon>
        <taxon>Pseudooceanicola</taxon>
    </lineage>
</organism>
<dbReference type="Pfam" id="PF11939">
    <property type="entry name" value="NiFe-hyd_HybE"/>
    <property type="match status" value="1"/>
</dbReference>
<evidence type="ECO:0000256" key="2">
    <source>
        <dbReference type="ARBA" id="ARBA00022448"/>
    </source>
</evidence>
<dbReference type="PANTHER" id="PTHR47627:SF1">
    <property type="entry name" value="RUBREDOXIN-1-RELATED"/>
    <property type="match status" value="1"/>
</dbReference>
<sequence length="299" mass="31927">MSAAGHAPAAPVATFEGSYLGAQDKISDQAIMECKVCWTPYDPADGDDSRQVDPGTPFSALPEDWTCPTCSAPAEQFMVLEDPGAAEMREAARIAAVTARLVDDFTEVWHAKMRDVPLVNKSLQVEAVGFRAWQGQILGVLVSPWFMNLVLLPDGDSWDLVPGEKEVISFPSGDYEFLHNTRPAIGSYKACSLFSPMGDFTRQKDATDVARAVMIAIFDAANRAETDRSADIRAAREAELEAAASDESGTDGPEAPPIPILTDRPSRRAVLTAGLAEAAPAPSDAPETAPSDGTADTDR</sequence>
<keyword evidence="3" id="KW-0479">Metal-binding</keyword>
<dbReference type="InterPro" id="IPR050526">
    <property type="entry name" value="Rubredoxin_ET"/>
</dbReference>
<evidence type="ECO:0000313" key="8">
    <source>
        <dbReference type="EMBL" id="SLN45815.1"/>
    </source>
</evidence>
<dbReference type="GO" id="GO:0009055">
    <property type="term" value="F:electron transfer activity"/>
    <property type="evidence" value="ECO:0007669"/>
    <property type="project" value="TreeGrafter"/>
</dbReference>
<feature type="region of interest" description="Disordered" evidence="6">
    <location>
        <begin position="238"/>
        <end position="299"/>
    </location>
</feature>
<dbReference type="GO" id="GO:0005506">
    <property type="term" value="F:iron ion binding"/>
    <property type="evidence" value="ECO:0007669"/>
    <property type="project" value="InterPro"/>
</dbReference>
<dbReference type="PROSITE" id="PS50903">
    <property type="entry name" value="RUBREDOXIN_LIKE"/>
    <property type="match status" value="1"/>
</dbReference>
<dbReference type="NCBIfam" id="TIGR03993">
    <property type="entry name" value="hydrog_HybE"/>
    <property type="match status" value="1"/>
</dbReference>
<feature type="domain" description="Rubredoxin-like" evidence="7">
    <location>
        <begin position="29"/>
        <end position="80"/>
    </location>
</feature>
<dbReference type="EMBL" id="FWFN01000004">
    <property type="protein sequence ID" value="SLN45815.1"/>
    <property type="molecule type" value="Genomic_DNA"/>
</dbReference>